<dbReference type="HAMAP" id="MF_00378">
    <property type="entry name" value="Exonuc_7_L"/>
    <property type="match status" value="1"/>
</dbReference>
<evidence type="ECO:0000256" key="4">
    <source>
        <dbReference type="ARBA" id="ARBA00022839"/>
    </source>
</evidence>
<comment type="subcellular location">
    <subcellularLocation>
        <location evidence="5 6">Cytoplasm</location>
    </subcellularLocation>
</comment>
<comment type="catalytic activity">
    <reaction evidence="5 6">
        <text>Exonucleolytic cleavage in either 5'- to 3'- or 3'- to 5'-direction to yield nucleoside 5'-phosphates.</text>
        <dbReference type="EC" id="3.1.11.6"/>
    </reaction>
</comment>
<evidence type="ECO:0000256" key="3">
    <source>
        <dbReference type="ARBA" id="ARBA00022801"/>
    </source>
</evidence>
<protein>
    <recommendedName>
        <fullName evidence="5">Exodeoxyribonuclease 7 large subunit</fullName>
        <ecNumber evidence="5">3.1.11.6</ecNumber>
    </recommendedName>
    <alternativeName>
        <fullName evidence="5">Exodeoxyribonuclease VII large subunit</fullName>
        <shortName evidence="5">Exonuclease VII large subunit</shortName>
    </alternativeName>
</protein>
<dbReference type="InterPro" id="IPR003753">
    <property type="entry name" value="Exonuc_VII_L"/>
</dbReference>
<dbReference type="GO" id="GO:0005737">
    <property type="term" value="C:cytoplasm"/>
    <property type="evidence" value="ECO:0007669"/>
    <property type="project" value="UniProtKB-SubCell"/>
</dbReference>
<evidence type="ECO:0000259" key="8">
    <source>
        <dbReference type="Pfam" id="PF13742"/>
    </source>
</evidence>
<feature type="domain" description="Exonuclease VII large subunit C-terminal" evidence="7">
    <location>
        <begin position="124"/>
        <end position="308"/>
    </location>
</feature>
<dbReference type="GO" id="GO:0008855">
    <property type="term" value="F:exodeoxyribonuclease VII activity"/>
    <property type="evidence" value="ECO:0007669"/>
    <property type="project" value="UniProtKB-UniRule"/>
</dbReference>
<keyword evidence="10" id="KW-1185">Reference proteome</keyword>
<dbReference type="Pfam" id="PF13742">
    <property type="entry name" value="tRNA_anti_2"/>
    <property type="match status" value="1"/>
</dbReference>
<comment type="similarity">
    <text evidence="5 6">Belongs to the XseA family.</text>
</comment>
<organism evidence="9 10">
    <name type="scientific">Aminipila terrae</name>
    <dbReference type="NCBI Taxonomy" id="2697030"/>
    <lineage>
        <taxon>Bacteria</taxon>
        <taxon>Bacillati</taxon>
        <taxon>Bacillota</taxon>
        <taxon>Clostridia</taxon>
        <taxon>Peptostreptococcales</taxon>
        <taxon>Anaerovoracaceae</taxon>
        <taxon>Aminipila</taxon>
    </lineage>
</organism>
<dbReference type="GO" id="GO:0003676">
    <property type="term" value="F:nucleic acid binding"/>
    <property type="evidence" value="ECO:0007669"/>
    <property type="project" value="InterPro"/>
</dbReference>
<dbReference type="KEGG" id="amic:Ami3637_16340"/>
<gene>
    <name evidence="5" type="primary">xseA</name>
    <name evidence="9" type="ORF">Ami3637_16340</name>
</gene>
<dbReference type="GO" id="GO:0006308">
    <property type="term" value="P:DNA catabolic process"/>
    <property type="evidence" value="ECO:0007669"/>
    <property type="project" value="UniProtKB-UniRule"/>
</dbReference>
<name>A0A6P1MIL0_9FIRM</name>
<comment type="subunit">
    <text evidence="5">Heterooligomer composed of large and small subunits.</text>
</comment>
<dbReference type="EC" id="3.1.11.6" evidence="5"/>
<dbReference type="InterPro" id="IPR025824">
    <property type="entry name" value="OB-fold_nuc-bd_dom"/>
</dbReference>
<feature type="domain" description="OB-fold nucleic acid binding" evidence="8">
    <location>
        <begin position="7"/>
        <end position="101"/>
    </location>
</feature>
<comment type="function">
    <text evidence="5">Bidirectionally degrades single-stranded DNA into large acid-insoluble oligonucleotides, which are then degraded further into small acid-soluble oligonucleotides.</text>
</comment>
<dbReference type="AlphaFoldDB" id="A0A6P1MIL0"/>
<dbReference type="Pfam" id="PF02601">
    <property type="entry name" value="Exonuc_VII_L"/>
    <property type="match status" value="1"/>
</dbReference>
<keyword evidence="2 5" id="KW-0540">Nuclease</keyword>
<dbReference type="GO" id="GO:0009318">
    <property type="term" value="C:exodeoxyribonuclease VII complex"/>
    <property type="evidence" value="ECO:0007669"/>
    <property type="project" value="UniProtKB-UniRule"/>
</dbReference>
<evidence type="ECO:0000259" key="7">
    <source>
        <dbReference type="Pfam" id="PF02601"/>
    </source>
</evidence>
<keyword evidence="4 5" id="KW-0269">Exonuclease</keyword>
<evidence type="ECO:0000256" key="5">
    <source>
        <dbReference type="HAMAP-Rule" id="MF_00378"/>
    </source>
</evidence>
<dbReference type="InterPro" id="IPR020579">
    <property type="entry name" value="Exonuc_VII_lsu_C"/>
</dbReference>
<dbReference type="Proteomes" id="UP000463883">
    <property type="component" value="Chromosome"/>
</dbReference>
<evidence type="ECO:0000313" key="10">
    <source>
        <dbReference type="Proteomes" id="UP000463883"/>
    </source>
</evidence>
<dbReference type="EMBL" id="CP047591">
    <property type="protein sequence ID" value="QHI73737.1"/>
    <property type="molecule type" value="Genomic_DNA"/>
</dbReference>
<evidence type="ECO:0000256" key="6">
    <source>
        <dbReference type="RuleBase" id="RU004355"/>
    </source>
</evidence>
<keyword evidence="1 5" id="KW-0963">Cytoplasm</keyword>
<evidence type="ECO:0000313" key="9">
    <source>
        <dbReference type="EMBL" id="QHI73737.1"/>
    </source>
</evidence>
<dbReference type="CDD" id="cd04489">
    <property type="entry name" value="ExoVII_LU_OBF"/>
    <property type="match status" value="1"/>
</dbReference>
<dbReference type="RefSeq" id="WP_162363502.1">
    <property type="nucleotide sequence ID" value="NZ_CP047591.1"/>
</dbReference>
<sequence>MAIKPVRVSQLNAYIKRVLQTDPLLGNVSVLGEISNLKFHGTGHVYFTLKDENSKINCFLPAENFQHLRFELADGMEITAEGYIYLYEKGGTYSLNIRDIQISGLGNLSIAFEKLKEKLLKQGLFDEKYKKPIPFFPNKIVVITSESGAAVRDIIKIIKIRNNIVDVLVYPVLVQGPNAAPDIAEAIKQVNLLFPETDTIIVGRGGGSIEELWAFNEEIVARSIFESKIPVISAVGHEIDFTISDFVADKRAETPTAAAQIAVPDVNELRNYILQLKDNLQHQIYSFIRDKELQLQSCNIQALTSKLEHRITIQKNYIDSQYKELFTLLNSLVSNDKNKIDSIKAQLEALNPRNIMARGYSALTDNKGKLINSVEALKVDDVFKVILRDGSIEGTVKEIRKDK</sequence>
<keyword evidence="3 5" id="KW-0378">Hydrolase</keyword>
<dbReference type="NCBIfam" id="TIGR00237">
    <property type="entry name" value="xseA"/>
    <property type="match status" value="1"/>
</dbReference>
<accession>A0A6P1MIL0</accession>
<proteinExistence type="inferred from homology"/>
<evidence type="ECO:0000256" key="2">
    <source>
        <dbReference type="ARBA" id="ARBA00022722"/>
    </source>
</evidence>
<dbReference type="PANTHER" id="PTHR30008:SF0">
    <property type="entry name" value="EXODEOXYRIBONUCLEASE 7 LARGE SUBUNIT"/>
    <property type="match status" value="1"/>
</dbReference>
<evidence type="ECO:0000256" key="1">
    <source>
        <dbReference type="ARBA" id="ARBA00022490"/>
    </source>
</evidence>
<dbReference type="PANTHER" id="PTHR30008">
    <property type="entry name" value="EXODEOXYRIBONUCLEASE 7 LARGE SUBUNIT"/>
    <property type="match status" value="1"/>
</dbReference>
<reference evidence="9 10" key="1">
    <citation type="submission" date="2020-01" db="EMBL/GenBank/DDBJ databases">
        <title>Genomic analysis of Aminipila sp. CBA3637.</title>
        <authorList>
            <person name="Kim Y.B."/>
            <person name="Roh S.W."/>
        </authorList>
    </citation>
    <scope>NUCLEOTIDE SEQUENCE [LARGE SCALE GENOMIC DNA]</scope>
    <source>
        <strain evidence="9 10">CBA3637</strain>
    </source>
</reference>